<dbReference type="AlphaFoldDB" id="A0A1W2H8R3"/>
<name>A0A1W2H8R3_9BACT</name>
<sequence length="569" mass="64326">MKIIYSIFNKSLGALKYALITGLLLSVSCQDILEEDVISRIGNDYLSTPSGLNDGVNAAYSTLRMWYGTERGNNFTVFGTDTYRMGSDGSWKFINQYTNQFDSRTGQLNEIWDESYRGINTCNAIIERAEGITGVNEQTKNQRLAEVKFLRAHYYFILVQTFGAVDLQLTETLVPTKEVSRTPVPAIYDAIIKDLTEAIPNLEPIIRSNNYGRATRPAAEHLLGKVYLTKATSEAQAGDDYSKAEVLLKKVISDYGFRLLPDFKDVHGFGNEINDEVIFAVQYTRDPLTNLQGNSSANPVLNSGNNGHVFFLMEYDTQPGMRRDTQNGRPFKRFRPTDYTLNTIFADRENDARYDKSFVHVFRSNRPGTYNTSFDTSKPSVTFAEGDTAIFLPGVELSVAERATRPYQVLVPSLYTDKLYPALNKFLDPGRADLTQFEGGRDYIAFRLADTYLMLGEVLFRQGKNAEAADVVNNVRRRAAFPGKEAAMEVTAADINLEFFVEERARELLGEQMRWFDLKRWGLLIERVRLHNPDAAPNIQEYHSLRPIPQNQIDRTTGGEASFPQNPGY</sequence>
<evidence type="ECO:0000256" key="3">
    <source>
        <dbReference type="ARBA" id="ARBA00022729"/>
    </source>
</evidence>
<dbReference type="Pfam" id="PF14322">
    <property type="entry name" value="SusD-like_3"/>
    <property type="match status" value="1"/>
</dbReference>
<evidence type="ECO:0000256" key="4">
    <source>
        <dbReference type="ARBA" id="ARBA00023136"/>
    </source>
</evidence>
<dbReference type="InterPro" id="IPR033985">
    <property type="entry name" value="SusD-like_N"/>
</dbReference>
<keyword evidence="5" id="KW-0998">Cell outer membrane</keyword>
<evidence type="ECO:0000256" key="5">
    <source>
        <dbReference type="ARBA" id="ARBA00023237"/>
    </source>
</evidence>
<keyword evidence="9" id="KW-1185">Reference proteome</keyword>
<dbReference type="STRING" id="758820.SAMN00777080_3819"/>
<protein>
    <submittedName>
        <fullName evidence="8">Starch-binding associating with outer membrane</fullName>
    </submittedName>
</protein>
<organism evidence="8 9">
    <name type="scientific">Aquiflexum balticum DSM 16537</name>
    <dbReference type="NCBI Taxonomy" id="758820"/>
    <lineage>
        <taxon>Bacteria</taxon>
        <taxon>Pseudomonadati</taxon>
        <taxon>Bacteroidota</taxon>
        <taxon>Cytophagia</taxon>
        <taxon>Cytophagales</taxon>
        <taxon>Cyclobacteriaceae</taxon>
        <taxon>Aquiflexum</taxon>
    </lineage>
</organism>
<dbReference type="Gene3D" id="1.25.40.390">
    <property type="match status" value="1"/>
</dbReference>
<gene>
    <name evidence="8" type="ORF">SAMN00777080_3819</name>
</gene>
<evidence type="ECO:0000313" key="8">
    <source>
        <dbReference type="EMBL" id="SMD45174.1"/>
    </source>
</evidence>
<evidence type="ECO:0000256" key="2">
    <source>
        <dbReference type="ARBA" id="ARBA00006275"/>
    </source>
</evidence>
<keyword evidence="4" id="KW-0472">Membrane</keyword>
<dbReference type="Proteomes" id="UP000192333">
    <property type="component" value="Chromosome I"/>
</dbReference>
<dbReference type="InterPro" id="IPR012944">
    <property type="entry name" value="SusD_RagB_dom"/>
</dbReference>
<evidence type="ECO:0000259" key="7">
    <source>
        <dbReference type="Pfam" id="PF14322"/>
    </source>
</evidence>
<comment type="subcellular location">
    <subcellularLocation>
        <location evidence="1">Cell outer membrane</location>
    </subcellularLocation>
</comment>
<dbReference type="RefSeq" id="WP_084121918.1">
    <property type="nucleotide sequence ID" value="NZ_LT838813.1"/>
</dbReference>
<dbReference type="Pfam" id="PF07980">
    <property type="entry name" value="SusD_RagB"/>
    <property type="match status" value="1"/>
</dbReference>
<accession>A0A1W2H8R3</accession>
<dbReference type="InterPro" id="IPR011990">
    <property type="entry name" value="TPR-like_helical_dom_sf"/>
</dbReference>
<keyword evidence="3" id="KW-0732">Signal</keyword>
<comment type="similarity">
    <text evidence="2">Belongs to the SusD family.</text>
</comment>
<dbReference type="GO" id="GO:0009279">
    <property type="term" value="C:cell outer membrane"/>
    <property type="evidence" value="ECO:0007669"/>
    <property type="project" value="UniProtKB-SubCell"/>
</dbReference>
<dbReference type="OrthoDB" id="906516at2"/>
<feature type="domain" description="SusD-like N-terminal" evidence="7">
    <location>
        <begin position="66"/>
        <end position="228"/>
    </location>
</feature>
<dbReference type="SUPFAM" id="SSF48452">
    <property type="entry name" value="TPR-like"/>
    <property type="match status" value="1"/>
</dbReference>
<feature type="domain" description="RagB/SusD" evidence="6">
    <location>
        <begin position="276"/>
        <end position="569"/>
    </location>
</feature>
<evidence type="ECO:0000259" key="6">
    <source>
        <dbReference type="Pfam" id="PF07980"/>
    </source>
</evidence>
<reference evidence="9" key="1">
    <citation type="submission" date="2017-04" db="EMBL/GenBank/DDBJ databases">
        <authorList>
            <person name="Varghese N."/>
            <person name="Submissions S."/>
        </authorList>
    </citation>
    <scope>NUCLEOTIDE SEQUENCE [LARGE SCALE GENOMIC DNA]</scope>
    <source>
        <strain evidence="9">DSM 16537</strain>
    </source>
</reference>
<proteinExistence type="inferred from homology"/>
<evidence type="ECO:0000313" key="9">
    <source>
        <dbReference type="Proteomes" id="UP000192333"/>
    </source>
</evidence>
<evidence type="ECO:0000256" key="1">
    <source>
        <dbReference type="ARBA" id="ARBA00004442"/>
    </source>
</evidence>
<dbReference type="PROSITE" id="PS51257">
    <property type="entry name" value="PROKAR_LIPOPROTEIN"/>
    <property type="match status" value="1"/>
</dbReference>
<dbReference type="EMBL" id="LT838813">
    <property type="protein sequence ID" value="SMD45174.1"/>
    <property type="molecule type" value="Genomic_DNA"/>
</dbReference>